<dbReference type="OrthoDB" id="3820195at2759"/>
<dbReference type="Proteomes" id="UP000271337">
    <property type="component" value="Unassembled WGS sequence"/>
</dbReference>
<comment type="caution">
    <text evidence="1">The sequence shown here is derived from an EMBL/GenBank/DDBJ whole genome shotgun (WGS) entry which is preliminary data.</text>
</comment>
<reference evidence="1 2" key="1">
    <citation type="journal article" date="2018" name="BMC Genomics">
        <title>Genomic evidence for intraspecific hybridization in a clonal and extremely halotolerant yeast.</title>
        <authorList>
            <person name="Gostincar C."/>
            <person name="Stajich J.E."/>
            <person name="Zupancic J."/>
            <person name="Zalar P."/>
            <person name="Gunde-Cimerman N."/>
        </authorList>
    </citation>
    <scope>NUCLEOTIDE SEQUENCE [LARGE SCALE GENOMIC DNA]</scope>
    <source>
        <strain evidence="1 2">EXF-6669</strain>
    </source>
</reference>
<organism evidence="1 2">
    <name type="scientific">Hortaea werneckii</name>
    <name type="common">Black yeast</name>
    <name type="synonym">Cladosporium werneckii</name>
    <dbReference type="NCBI Taxonomy" id="91943"/>
    <lineage>
        <taxon>Eukaryota</taxon>
        <taxon>Fungi</taxon>
        <taxon>Dikarya</taxon>
        <taxon>Ascomycota</taxon>
        <taxon>Pezizomycotina</taxon>
        <taxon>Dothideomycetes</taxon>
        <taxon>Dothideomycetidae</taxon>
        <taxon>Mycosphaerellales</taxon>
        <taxon>Teratosphaeriaceae</taxon>
        <taxon>Hortaea</taxon>
    </lineage>
</organism>
<dbReference type="PANTHER" id="PTHR42085">
    <property type="entry name" value="F-BOX DOMAIN-CONTAINING PROTEIN"/>
    <property type="match status" value="1"/>
</dbReference>
<name>A0A3M6XVL7_HORWE</name>
<evidence type="ECO:0000313" key="2">
    <source>
        <dbReference type="Proteomes" id="UP000271337"/>
    </source>
</evidence>
<dbReference type="AlphaFoldDB" id="A0A3M6XVL7"/>
<dbReference type="PANTHER" id="PTHR42085:SF1">
    <property type="entry name" value="F-BOX DOMAIN-CONTAINING PROTEIN"/>
    <property type="match status" value="1"/>
</dbReference>
<dbReference type="EMBL" id="QWIL01002389">
    <property type="protein sequence ID" value="RMX94813.1"/>
    <property type="molecule type" value="Genomic_DNA"/>
</dbReference>
<accession>A0A3M6XVL7</accession>
<dbReference type="InterPro" id="IPR038883">
    <property type="entry name" value="AN11006-like"/>
</dbReference>
<sequence length="253" mass="28612">MCTHAEGCKIAAAPAFVVALATSDENNKDLLYEVSAGNRNQAASPSIPIPILPSMNNCKPLKKTMSRTEDNRSPFLELPPELRITIYELIRDETFSETTTINSAKFPEDLPPPITRVNRQIRKETLKLMCEPMRIEFDAEESLETCEDWVLTISDEALQCISTFIFPSLPWELECKDFVFSTFDMSFTIDLKQREEPVIAVFSGCRCTACDWVRGKRDELGRMCRKSGVAGEDVEAATKRSFLLKALEVAYYE</sequence>
<evidence type="ECO:0000313" key="1">
    <source>
        <dbReference type="EMBL" id="RMX94813.1"/>
    </source>
</evidence>
<evidence type="ECO:0008006" key="3">
    <source>
        <dbReference type="Google" id="ProtNLM"/>
    </source>
</evidence>
<gene>
    <name evidence="1" type="ORF">D0867_13717</name>
</gene>
<protein>
    <recommendedName>
        <fullName evidence="3">F-box domain-containing protein</fullName>
    </recommendedName>
</protein>
<proteinExistence type="predicted"/>